<sequence>MSTWRDFVTDAPVIETERLRLRAPEERDFEGMTALMSDPVAAEHIGGVQTPPQIWRSLCMLIGHWAVRGYGFFAVEERATGAWVGRVGPWFPHGWPQPEVGWSILREHWGKGYATEAAAASMDFAFDSLGWDEAIHLIAAENAGSQGVARKLGSRDTGRDAEVAGFDMIVDVWGQTAAEWKENRRRLGL</sequence>
<dbReference type="OrthoDB" id="6293260at2"/>
<dbReference type="AlphaFoldDB" id="A0A2U2BY63"/>
<dbReference type="PROSITE" id="PS51186">
    <property type="entry name" value="GNAT"/>
    <property type="match status" value="1"/>
</dbReference>
<name>A0A2U2BY63_9PROT</name>
<evidence type="ECO:0000259" key="1">
    <source>
        <dbReference type="PROSITE" id="PS51186"/>
    </source>
</evidence>
<dbReference type="Gene3D" id="3.40.630.30">
    <property type="match status" value="1"/>
</dbReference>
<dbReference type="Pfam" id="PF13302">
    <property type="entry name" value="Acetyltransf_3"/>
    <property type="match status" value="1"/>
</dbReference>
<dbReference type="Proteomes" id="UP000245168">
    <property type="component" value="Unassembled WGS sequence"/>
</dbReference>
<dbReference type="InterPro" id="IPR000182">
    <property type="entry name" value="GNAT_dom"/>
</dbReference>
<accession>A0A2U2BY63</accession>
<comment type="caution">
    <text evidence="2">The sequence shown here is derived from an EMBL/GenBank/DDBJ whole genome shotgun (WGS) entry which is preliminary data.</text>
</comment>
<gene>
    <name evidence="2" type="ORF">DDZ18_01295</name>
</gene>
<dbReference type="InterPro" id="IPR051531">
    <property type="entry name" value="N-acetyltransferase"/>
</dbReference>
<feature type="domain" description="N-acetyltransferase" evidence="1">
    <location>
        <begin position="19"/>
        <end position="173"/>
    </location>
</feature>
<dbReference type="EMBL" id="QEXV01000001">
    <property type="protein sequence ID" value="PWE18919.1"/>
    <property type="molecule type" value="Genomic_DNA"/>
</dbReference>
<evidence type="ECO:0000313" key="2">
    <source>
        <dbReference type="EMBL" id="PWE18919.1"/>
    </source>
</evidence>
<protein>
    <submittedName>
        <fullName evidence="2">N-acetyltransferase</fullName>
    </submittedName>
</protein>
<dbReference type="PANTHER" id="PTHR43792">
    <property type="entry name" value="GNAT FAMILY, PUTATIVE (AFU_ORTHOLOGUE AFUA_3G00765)-RELATED-RELATED"/>
    <property type="match status" value="1"/>
</dbReference>
<reference evidence="3" key="1">
    <citation type="submission" date="2018-05" db="EMBL/GenBank/DDBJ databases">
        <authorList>
            <person name="Liu B.-T."/>
        </authorList>
    </citation>
    <scope>NUCLEOTIDE SEQUENCE [LARGE SCALE GENOMIC DNA]</scope>
    <source>
        <strain evidence="3">WD6-1</strain>
    </source>
</reference>
<organism evidence="2 3">
    <name type="scientific">Marinicauda salina</name>
    <dbReference type="NCBI Taxonomy" id="2135793"/>
    <lineage>
        <taxon>Bacteria</taxon>
        <taxon>Pseudomonadati</taxon>
        <taxon>Pseudomonadota</taxon>
        <taxon>Alphaproteobacteria</taxon>
        <taxon>Maricaulales</taxon>
        <taxon>Maricaulaceae</taxon>
        <taxon>Marinicauda</taxon>
    </lineage>
</organism>
<evidence type="ECO:0000313" key="3">
    <source>
        <dbReference type="Proteomes" id="UP000245168"/>
    </source>
</evidence>
<dbReference type="SUPFAM" id="SSF55729">
    <property type="entry name" value="Acyl-CoA N-acyltransferases (Nat)"/>
    <property type="match status" value="1"/>
</dbReference>
<dbReference type="GO" id="GO:0016747">
    <property type="term" value="F:acyltransferase activity, transferring groups other than amino-acyl groups"/>
    <property type="evidence" value="ECO:0007669"/>
    <property type="project" value="InterPro"/>
</dbReference>
<dbReference type="PANTHER" id="PTHR43792:SF1">
    <property type="entry name" value="N-ACETYLTRANSFERASE DOMAIN-CONTAINING PROTEIN"/>
    <property type="match status" value="1"/>
</dbReference>
<keyword evidence="2" id="KW-0808">Transferase</keyword>
<keyword evidence="3" id="KW-1185">Reference proteome</keyword>
<proteinExistence type="predicted"/>
<dbReference type="InterPro" id="IPR016181">
    <property type="entry name" value="Acyl_CoA_acyltransferase"/>
</dbReference>